<comment type="caution">
    <text evidence="2">The sequence shown here is derived from an EMBL/GenBank/DDBJ whole genome shotgun (WGS) entry which is preliminary data.</text>
</comment>
<keyword evidence="3" id="KW-1185">Reference proteome</keyword>
<gene>
    <name evidence="2" type="ORF">H9622_02195</name>
</gene>
<reference evidence="2 3" key="1">
    <citation type="submission" date="2020-08" db="EMBL/GenBank/DDBJ databases">
        <title>A Genomic Blueprint of the Chicken Gut Microbiome.</title>
        <authorList>
            <person name="Gilroy R."/>
            <person name="Ravi A."/>
            <person name="Getino M."/>
            <person name="Pursley I."/>
            <person name="Horton D.L."/>
            <person name="Alikhan N.-F."/>
            <person name="Baker D."/>
            <person name="Gharbi K."/>
            <person name="Hall N."/>
            <person name="Watson M."/>
            <person name="Adriaenssens E.M."/>
            <person name="Foster-Nyarko E."/>
            <person name="Jarju S."/>
            <person name="Secka A."/>
            <person name="Antonio M."/>
            <person name="Oren A."/>
            <person name="Chaudhuri R."/>
            <person name="La Ragione R.M."/>
            <person name="Hildebrand F."/>
            <person name="Pallen M.J."/>
        </authorList>
    </citation>
    <scope>NUCLEOTIDE SEQUENCE [LARGE SCALE GENOMIC DNA]</scope>
    <source>
        <strain evidence="2 3">Sa1CUA4</strain>
    </source>
</reference>
<dbReference type="InterPro" id="IPR001226">
    <property type="entry name" value="Flavodoxin_CS"/>
</dbReference>
<dbReference type="Proteomes" id="UP000602532">
    <property type="component" value="Unassembled WGS sequence"/>
</dbReference>
<dbReference type="EMBL" id="JACSPM010000001">
    <property type="protein sequence ID" value="MBD8022401.1"/>
    <property type="molecule type" value="Genomic_DNA"/>
</dbReference>
<name>A0ABR8X0N0_9MICO</name>
<feature type="domain" description="Flavodoxin-like" evidence="1">
    <location>
        <begin position="3"/>
        <end position="162"/>
    </location>
</feature>
<dbReference type="SUPFAM" id="SSF52218">
    <property type="entry name" value="Flavoproteins"/>
    <property type="match status" value="1"/>
</dbReference>
<evidence type="ECO:0000259" key="1">
    <source>
        <dbReference type="PROSITE" id="PS50902"/>
    </source>
</evidence>
<dbReference type="InterPro" id="IPR008254">
    <property type="entry name" value="Flavodoxin/NO_synth"/>
</dbReference>
<organism evidence="2 3">
    <name type="scientific">Microbacterium gallinarum</name>
    <dbReference type="NCBI Taxonomy" id="2762209"/>
    <lineage>
        <taxon>Bacteria</taxon>
        <taxon>Bacillati</taxon>
        <taxon>Actinomycetota</taxon>
        <taxon>Actinomycetes</taxon>
        <taxon>Micrococcales</taxon>
        <taxon>Microbacteriaceae</taxon>
        <taxon>Microbacterium</taxon>
    </lineage>
</organism>
<protein>
    <submittedName>
        <fullName evidence="2">Flavodoxin family protein</fullName>
    </submittedName>
</protein>
<dbReference type="PROSITE" id="PS00201">
    <property type="entry name" value="FLAVODOXIN"/>
    <property type="match status" value="1"/>
</dbReference>
<accession>A0ABR8X0N0</accession>
<dbReference type="PROSITE" id="PS50902">
    <property type="entry name" value="FLAVODOXIN_LIKE"/>
    <property type="match status" value="1"/>
</dbReference>
<proteinExistence type="predicted"/>
<sequence length="167" mass="18082">MRAMVVFESMFGNTHRIADAIADGMGDGAEVVVTDVVDAPAELPDDIELLVVGGPTHAFSMSRHRTREDAVRQGGDPKDVPRGIREWLHALPAKPSHREFAAFDTRVDMPLLPGAASRSATRAARGLGFRVLEPSSFLVEGYEGPLVDGELVRARDWGHSLTERLAG</sequence>
<dbReference type="Gene3D" id="3.40.50.360">
    <property type="match status" value="1"/>
</dbReference>
<dbReference type="InterPro" id="IPR029039">
    <property type="entry name" value="Flavoprotein-like_sf"/>
</dbReference>
<evidence type="ECO:0000313" key="2">
    <source>
        <dbReference type="EMBL" id="MBD8022401.1"/>
    </source>
</evidence>
<evidence type="ECO:0000313" key="3">
    <source>
        <dbReference type="Proteomes" id="UP000602532"/>
    </source>
</evidence>